<dbReference type="EMBL" id="LN831776">
    <property type="protein sequence ID" value="CQR56533.1"/>
    <property type="molecule type" value="Genomic_DNA"/>
</dbReference>
<proteinExistence type="predicted"/>
<evidence type="ECO:0000256" key="2">
    <source>
        <dbReference type="ARBA" id="ARBA00023015"/>
    </source>
</evidence>
<dbReference type="Pfam" id="PF08361">
    <property type="entry name" value="TetR_C_2"/>
    <property type="match status" value="1"/>
</dbReference>
<keyword evidence="3" id="KW-0804">Transcription</keyword>
<dbReference type="SUPFAM" id="SSF48498">
    <property type="entry name" value="Tetracyclin repressor-like, C-terminal domain"/>
    <property type="match status" value="1"/>
</dbReference>
<evidence type="ECO:0000313" key="6">
    <source>
        <dbReference type="Proteomes" id="UP000033163"/>
    </source>
</evidence>
<accession>A0A0E3WI72</accession>
<evidence type="ECO:0000256" key="1">
    <source>
        <dbReference type="ARBA" id="ARBA00022491"/>
    </source>
</evidence>
<reference evidence="6" key="1">
    <citation type="submission" date="2015-03" db="EMBL/GenBank/DDBJ databases">
        <authorList>
            <person name="Wibberg D."/>
        </authorList>
    </citation>
    <scope>NUCLEOTIDE SEQUENCE [LARGE SCALE GENOMIC DNA]</scope>
</reference>
<keyword evidence="1" id="KW-0678">Repressor</keyword>
<dbReference type="PATRIC" id="fig|1073571.4.peg.4418"/>
<dbReference type="GO" id="GO:0003677">
    <property type="term" value="F:DNA binding"/>
    <property type="evidence" value="ECO:0007669"/>
    <property type="project" value="InterPro"/>
</dbReference>
<keyword evidence="2" id="KW-0805">Transcription regulation</keyword>
<organism evidence="5 6">
    <name type="scientific">Paenibacillus riograndensis SBR5</name>
    <dbReference type="NCBI Taxonomy" id="1073571"/>
    <lineage>
        <taxon>Bacteria</taxon>
        <taxon>Bacillati</taxon>
        <taxon>Bacillota</taxon>
        <taxon>Bacilli</taxon>
        <taxon>Bacillales</taxon>
        <taxon>Paenibacillaceae</taxon>
        <taxon>Paenibacillus</taxon>
        <taxon>Paenibacillus sonchi group</taxon>
    </lineage>
</organism>
<evidence type="ECO:0000259" key="4">
    <source>
        <dbReference type="Pfam" id="PF08361"/>
    </source>
</evidence>
<evidence type="ECO:0000256" key="3">
    <source>
        <dbReference type="ARBA" id="ARBA00023163"/>
    </source>
</evidence>
<name>A0A0E3WI72_9BACL</name>
<dbReference type="HOGENOM" id="CLU_1873395_0_0_9"/>
<dbReference type="AlphaFoldDB" id="A0A0E3WI72"/>
<evidence type="ECO:0000313" key="5">
    <source>
        <dbReference type="EMBL" id="CQR56533.1"/>
    </source>
</evidence>
<gene>
    <name evidence="5" type="ORF">PRIO_4131</name>
</gene>
<dbReference type="KEGG" id="pri:PRIO_4131"/>
<feature type="domain" description="Transcription regulator MAATS C-terminal" evidence="4">
    <location>
        <begin position="20"/>
        <end position="93"/>
    </location>
</feature>
<dbReference type="InterPro" id="IPR036271">
    <property type="entry name" value="Tet_transcr_reg_TetR-rel_C_sf"/>
</dbReference>
<protein>
    <recommendedName>
        <fullName evidence="4">Transcription regulator MAATS C-terminal domain-containing protein</fullName>
    </recommendedName>
</protein>
<dbReference type="Gene3D" id="1.10.357.10">
    <property type="entry name" value="Tetracycline Repressor, domain 2"/>
    <property type="match status" value="1"/>
</dbReference>
<dbReference type="InterPro" id="IPR013572">
    <property type="entry name" value="Tscrpt_reg_MAATS_C"/>
</dbReference>
<sequence>MVTASELLLTSLFRFAGSNRYFMELLYAGAGNDEVIRSAVNETRNEMERAFRRNIERAVELQMLPANIDSSLRAMLLVSLIEGVISRWLFGPREAESELSRKTAEELAAETARFEFFGLLGTTKNTVNEDKKGGSE</sequence>
<dbReference type="Proteomes" id="UP000033163">
    <property type="component" value="Chromosome I"/>
</dbReference>